<dbReference type="InterPro" id="IPR027417">
    <property type="entry name" value="P-loop_NTPase"/>
</dbReference>
<dbReference type="AlphaFoldDB" id="A0A2S0VR01"/>
<dbReference type="Pfam" id="PF00005">
    <property type="entry name" value="ABC_tran"/>
    <property type="match status" value="1"/>
</dbReference>
<sequence>MLIQQLETKNLSIGYWDLKREAWLVFGDNNSGKHLLFDNLIDFLKQQQPAIERVACVNFAEQERLVLRELERDESDITDIITPGTLVEQMLSEIEPQSTIYLPIAKQLGLENKLTLGFRCLSTGETRKLLLARALLAQPELLLVEDILDGIDTDTRECILTVLKTFTQGQRQLIMLVDRLADIPAFITHYALFSEGELTLAATKKQVEQDNLWLKLQLNKPAKPLPDTLYERPALNSDEPIFSLCNGRVSYGDNVVFSGLNWQIKQGEHWRILGRNGAGKSTLLKLVTGEHPQCYSNQIRQFGFQRGSGESIWDIKQHYGLVSAELHLNYRVTVNALTVVVSGFFDSIGVYQAVNQSQKNQALIWLDWFCIGHLANLPFQSLSYGQQRLVLIARALVKAPRLLIFDEPMQGLDEANCQLVISAINRLIASKACQLLYVSHREEPELQPVFKTLKLPIE</sequence>
<dbReference type="SUPFAM" id="SSF52540">
    <property type="entry name" value="P-loop containing nucleoside triphosphate hydrolases"/>
    <property type="match status" value="2"/>
</dbReference>
<organism evidence="4 5">
    <name type="scientific">Saccharobesus litoralis</name>
    <dbReference type="NCBI Taxonomy" id="2172099"/>
    <lineage>
        <taxon>Bacteria</taxon>
        <taxon>Pseudomonadati</taxon>
        <taxon>Pseudomonadota</taxon>
        <taxon>Gammaproteobacteria</taxon>
        <taxon>Alteromonadales</taxon>
        <taxon>Alteromonadaceae</taxon>
        <taxon>Saccharobesus</taxon>
    </lineage>
</organism>
<dbReference type="PROSITE" id="PS50893">
    <property type="entry name" value="ABC_TRANSPORTER_2"/>
    <property type="match status" value="1"/>
</dbReference>
<reference evidence="4 5" key="1">
    <citation type="submission" date="2018-01" db="EMBL/GenBank/DDBJ databases">
        <title>Genome sequence of a Cantenovulum-like bacteria.</title>
        <authorList>
            <person name="Tan W.R."/>
            <person name="Lau N.-S."/>
            <person name="Go F."/>
            <person name="Amirul A.-A.A."/>
        </authorList>
    </citation>
    <scope>NUCLEOTIDE SEQUENCE [LARGE SCALE GENOMIC DNA]</scope>
    <source>
        <strain evidence="4 5">CCB-QB4</strain>
    </source>
</reference>
<gene>
    <name evidence="4" type="ORF">C2869_09445</name>
</gene>
<protein>
    <submittedName>
        <fullName evidence="4">ABC transporter</fullName>
    </submittedName>
</protein>
<feature type="domain" description="ABC transporter" evidence="3">
    <location>
        <begin position="235"/>
        <end position="457"/>
    </location>
</feature>
<dbReference type="GO" id="GO:0005524">
    <property type="term" value="F:ATP binding"/>
    <property type="evidence" value="ECO:0007669"/>
    <property type="project" value="UniProtKB-KW"/>
</dbReference>
<dbReference type="PANTHER" id="PTHR43158">
    <property type="entry name" value="SKFA PEPTIDE EXPORT ATP-BINDING PROTEIN SKFE"/>
    <property type="match status" value="1"/>
</dbReference>
<dbReference type="OrthoDB" id="9805029at2"/>
<name>A0A2S0VR01_9ALTE</name>
<keyword evidence="2" id="KW-0067">ATP-binding</keyword>
<dbReference type="Proteomes" id="UP000244441">
    <property type="component" value="Chromosome"/>
</dbReference>
<evidence type="ECO:0000256" key="2">
    <source>
        <dbReference type="ARBA" id="ARBA00022840"/>
    </source>
</evidence>
<evidence type="ECO:0000256" key="1">
    <source>
        <dbReference type="ARBA" id="ARBA00022741"/>
    </source>
</evidence>
<dbReference type="PROSITE" id="PS00211">
    <property type="entry name" value="ABC_TRANSPORTER_1"/>
    <property type="match status" value="1"/>
</dbReference>
<evidence type="ECO:0000259" key="3">
    <source>
        <dbReference type="PROSITE" id="PS50893"/>
    </source>
</evidence>
<keyword evidence="1" id="KW-0547">Nucleotide-binding</keyword>
<dbReference type="InterPro" id="IPR003439">
    <property type="entry name" value="ABC_transporter-like_ATP-bd"/>
</dbReference>
<keyword evidence="5" id="KW-1185">Reference proteome</keyword>
<dbReference type="GO" id="GO:0016887">
    <property type="term" value="F:ATP hydrolysis activity"/>
    <property type="evidence" value="ECO:0007669"/>
    <property type="project" value="InterPro"/>
</dbReference>
<dbReference type="EMBL" id="CP026604">
    <property type="protein sequence ID" value="AWB66641.1"/>
    <property type="molecule type" value="Genomic_DNA"/>
</dbReference>
<dbReference type="InterPro" id="IPR003593">
    <property type="entry name" value="AAA+_ATPase"/>
</dbReference>
<dbReference type="SMART" id="SM00382">
    <property type="entry name" value="AAA"/>
    <property type="match status" value="2"/>
</dbReference>
<dbReference type="KEGG" id="cate:C2869_09445"/>
<accession>A0A2S0VR01</accession>
<dbReference type="CDD" id="cd00267">
    <property type="entry name" value="ABC_ATPase"/>
    <property type="match status" value="1"/>
</dbReference>
<dbReference type="PANTHER" id="PTHR43158:SF2">
    <property type="entry name" value="SKFA PEPTIDE EXPORT ATP-BINDING PROTEIN SKFE"/>
    <property type="match status" value="1"/>
</dbReference>
<dbReference type="InterPro" id="IPR017871">
    <property type="entry name" value="ABC_transporter-like_CS"/>
</dbReference>
<evidence type="ECO:0000313" key="4">
    <source>
        <dbReference type="EMBL" id="AWB66641.1"/>
    </source>
</evidence>
<proteinExistence type="predicted"/>
<dbReference type="Gene3D" id="3.40.50.300">
    <property type="entry name" value="P-loop containing nucleotide triphosphate hydrolases"/>
    <property type="match status" value="2"/>
</dbReference>
<dbReference type="RefSeq" id="WP_108602701.1">
    <property type="nucleotide sequence ID" value="NZ_CP026604.1"/>
</dbReference>
<evidence type="ECO:0000313" key="5">
    <source>
        <dbReference type="Proteomes" id="UP000244441"/>
    </source>
</evidence>